<reference evidence="4" key="1">
    <citation type="journal article" date="2017" name="Nat. Microbiol.">
        <title>Global analysis of biosynthetic gene clusters reveals vast potential of secondary metabolite production in Penicillium species.</title>
        <authorList>
            <person name="Nielsen J.C."/>
            <person name="Grijseels S."/>
            <person name="Prigent S."/>
            <person name="Ji B."/>
            <person name="Dainat J."/>
            <person name="Nielsen K.F."/>
            <person name="Frisvad J.C."/>
            <person name="Workman M."/>
            <person name="Nielsen J."/>
        </authorList>
    </citation>
    <scope>NUCLEOTIDE SEQUENCE [LARGE SCALE GENOMIC DNA]</scope>
    <source>
        <strain evidence="4">IBT 31321</strain>
    </source>
</reference>
<dbReference type="CDD" id="cd23812">
    <property type="entry name" value="UBCc_ScPEX4-like"/>
    <property type="match status" value="1"/>
</dbReference>
<proteinExistence type="predicted"/>
<protein>
    <recommendedName>
        <fullName evidence="2">UBC core domain-containing protein</fullName>
    </recommendedName>
</protein>
<dbReference type="PANTHER" id="PTHR24067">
    <property type="entry name" value="UBIQUITIN-CONJUGATING ENZYME E2"/>
    <property type="match status" value="1"/>
</dbReference>
<dbReference type="Proteomes" id="UP000191500">
    <property type="component" value="Unassembled WGS sequence"/>
</dbReference>
<evidence type="ECO:0000313" key="3">
    <source>
        <dbReference type="EMBL" id="OQE38488.1"/>
    </source>
</evidence>
<accession>A0A1V6UJ86</accession>
<comment type="caution">
    <text evidence="3">The sequence shown here is derived from an EMBL/GenBank/DDBJ whole genome shotgun (WGS) entry which is preliminary data.</text>
</comment>
<dbReference type="SMART" id="SM00212">
    <property type="entry name" value="UBCc"/>
    <property type="match status" value="1"/>
</dbReference>
<keyword evidence="1" id="KW-0833">Ubl conjugation pathway</keyword>
<evidence type="ECO:0000256" key="1">
    <source>
        <dbReference type="ARBA" id="ARBA00022786"/>
    </source>
</evidence>
<dbReference type="AlphaFoldDB" id="A0A1V6UJ86"/>
<dbReference type="EMBL" id="MDDG01000008">
    <property type="protein sequence ID" value="OQE38488.1"/>
    <property type="molecule type" value="Genomic_DNA"/>
</dbReference>
<dbReference type="STRING" id="36646.A0A1V6UJ86"/>
<dbReference type="InterPro" id="IPR016135">
    <property type="entry name" value="UBQ-conjugating_enzyme/RWD"/>
</dbReference>
<dbReference type="PROSITE" id="PS50127">
    <property type="entry name" value="UBC_2"/>
    <property type="match status" value="1"/>
</dbReference>
<dbReference type="Gene3D" id="3.10.110.10">
    <property type="entry name" value="Ubiquitin Conjugating Enzyme"/>
    <property type="match status" value="1"/>
</dbReference>
<feature type="domain" description="UBC core" evidence="2">
    <location>
        <begin position="9"/>
        <end position="161"/>
    </location>
</feature>
<gene>
    <name evidence="3" type="ORF">PENCOP_c008G03441</name>
</gene>
<organism evidence="3 4">
    <name type="scientific">Penicillium coprophilum</name>
    <dbReference type="NCBI Taxonomy" id="36646"/>
    <lineage>
        <taxon>Eukaryota</taxon>
        <taxon>Fungi</taxon>
        <taxon>Dikarya</taxon>
        <taxon>Ascomycota</taxon>
        <taxon>Pezizomycotina</taxon>
        <taxon>Eurotiomycetes</taxon>
        <taxon>Eurotiomycetidae</taxon>
        <taxon>Eurotiales</taxon>
        <taxon>Aspergillaceae</taxon>
        <taxon>Penicillium</taxon>
    </lineage>
</organism>
<name>A0A1V6UJ86_9EURO</name>
<dbReference type="InterPro" id="IPR050113">
    <property type="entry name" value="Ub_conjugating_enzyme"/>
</dbReference>
<dbReference type="SUPFAM" id="SSF54495">
    <property type="entry name" value="UBC-like"/>
    <property type="match status" value="1"/>
</dbReference>
<keyword evidence="4" id="KW-1185">Reference proteome</keyword>
<evidence type="ECO:0000313" key="4">
    <source>
        <dbReference type="Proteomes" id="UP000191500"/>
    </source>
</evidence>
<dbReference type="InterPro" id="IPR000608">
    <property type="entry name" value="UBC"/>
</dbReference>
<dbReference type="FunFam" id="3.10.110.10:FF:000098">
    <property type="entry name" value="Ubiquitin conjugating enzyme (UbcJ)"/>
    <property type="match status" value="1"/>
</dbReference>
<evidence type="ECO:0000259" key="2">
    <source>
        <dbReference type="PROSITE" id="PS50127"/>
    </source>
</evidence>
<dbReference type="Pfam" id="PF00179">
    <property type="entry name" value="UQ_con"/>
    <property type="match status" value="1"/>
</dbReference>
<sequence length="169" mass="19073">MEFQTSSIDTTKRLVKELNNYRKQGNEALLYLRPINDEDLLHWEAVLKGPEGTPYEGGLWHLDIAIPPNYPHAPPKIRFTTKIAHPNVEFQTGKICLSLLDSEWSPAGSGGLSGTLTTIQQLLTDPNPDSPLNPDLAVLLRNGDLVAWESIVRYWTEEERWEEGRNAGR</sequence>